<evidence type="ECO:0000259" key="2">
    <source>
        <dbReference type="SMART" id="SM00860"/>
    </source>
</evidence>
<dbReference type="InterPro" id="IPR037883">
    <property type="entry name" value="Knr4/Smi1-like_sf"/>
</dbReference>
<accession>A0A8J3RV36</accession>
<dbReference type="PANTHER" id="PTHR47432:SF1">
    <property type="entry name" value="CELL WALL ASSEMBLY REGULATOR SMI1"/>
    <property type="match status" value="1"/>
</dbReference>
<dbReference type="SUPFAM" id="SSF160631">
    <property type="entry name" value="SMI1/KNR4-like"/>
    <property type="match status" value="1"/>
</dbReference>
<evidence type="ECO:0000256" key="1">
    <source>
        <dbReference type="SAM" id="MobiDB-lite"/>
    </source>
</evidence>
<dbReference type="InterPro" id="IPR018958">
    <property type="entry name" value="Knr4/Smi1-like_dom"/>
</dbReference>
<organism evidence="3 4">
    <name type="scientific">Planobispora rosea</name>
    <dbReference type="NCBI Taxonomy" id="35762"/>
    <lineage>
        <taxon>Bacteria</taxon>
        <taxon>Bacillati</taxon>
        <taxon>Actinomycetota</taxon>
        <taxon>Actinomycetes</taxon>
        <taxon>Streptosporangiales</taxon>
        <taxon>Streptosporangiaceae</taxon>
        <taxon>Planobispora</taxon>
    </lineage>
</organism>
<comment type="caution">
    <text evidence="3">The sequence shown here is derived from an EMBL/GenBank/DDBJ whole genome shotgun (WGS) entry which is preliminary data.</text>
</comment>
<dbReference type="AlphaFoldDB" id="A0A8J3RV36"/>
<gene>
    <name evidence="3" type="ORF">Pro02_01870</name>
</gene>
<feature type="domain" description="Knr4/Smi1-like" evidence="2">
    <location>
        <begin position="362"/>
        <end position="467"/>
    </location>
</feature>
<protein>
    <recommendedName>
        <fullName evidence="2">Knr4/Smi1-like domain-containing protein</fullName>
    </recommendedName>
</protein>
<keyword evidence="4" id="KW-1185">Reference proteome</keyword>
<feature type="region of interest" description="Disordered" evidence="1">
    <location>
        <begin position="41"/>
        <end position="89"/>
    </location>
</feature>
<evidence type="ECO:0000313" key="4">
    <source>
        <dbReference type="Proteomes" id="UP000655044"/>
    </source>
</evidence>
<sequence>MPYEFGRCFSMSVGNSVSMSCVDAAGAPDPEAEAELRAHALTPEQARAAGCEPVEWDDGSEPSPAEPEIVTTDEPEPTPSPRTPDPAVTARVNRAWDRIERWLGTHASATLRKLGHPAEPEDLATWEGNGRNRLPDGLYASLLRHDGADGDFGEGFQLPPSHGLADVYSHFRMQESNCRDLVMTGPPEAADPDHGKWHGSLWPFAADGEGRELFVDPRTGRVGEKVWDGNVRYDGPMGWPSYPDLLEAVAASLEGGTALRDWYPTVTPGCELRWADEPADTLPTGCAGGPRPSPTPTPTEEPEPERPTDEEIRASGCRPDRRPPVVRTPDPAVTAKVDAVWRRIERWLARRAPVTYRTLYGPARPGEIAKVEAAMGMRFPDDLRASLLRHNGARYWGGFGPPPFYEYMSAKALYREWKMLCGIVLDGPGEMIGYWWDGHLLPFATTIDGGNMFIDTRTGKTGDYFNETGLNMEGDVVWPSYYALLKATAAALESGRPVRGWRPAVRKGELDWEPVEDAPAARD</sequence>
<proteinExistence type="predicted"/>
<dbReference type="Pfam" id="PF09346">
    <property type="entry name" value="SMI1_KNR4"/>
    <property type="match status" value="1"/>
</dbReference>
<feature type="domain" description="Knr4/Smi1-like" evidence="2">
    <location>
        <begin position="117"/>
        <end position="350"/>
    </location>
</feature>
<name>A0A8J3RV36_PLARO</name>
<dbReference type="PROSITE" id="PS51257">
    <property type="entry name" value="PROKAR_LIPOPROTEIN"/>
    <property type="match status" value="1"/>
</dbReference>
<evidence type="ECO:0000313" key="3">
    <source>
        <dbReference type="EMBL" id="GIH81779.1"/>
    </source>
</evidence>
<dbReference type="Gene3D" id="3.40.1580.10">
    <property type="entry name" value="SMI1/KNR4-like"/>
    <property type="match status" value="1"/>
</dbReference>
<dbReference type="EMBL" id="BOOI01000001">
    <property type="protein sequence ID" value="GIH81779.1"/>
    <property type="molecule type" value="Genomic_DNA"/>
</dbReference>
<dbReference type="SMART" id="SM00860">
    <property type="entry name" value="SMI1_KNR4"/>
    <property type="match status" value="2"/>
</dbReference>
<feature type="compositionally biased region" description="Basic and acidic residues" evidence="1">
    <location>
        <begin position="304"/>
        <end position="323"/>
    </location>
</feature>
<reference evidence="3" key="1">
    <citation type="submission" date="2021-01" db="EMBL/GenBank/DDBJ databases">
        <title>Whole genome shotgun sequence of Planobispora rosea NBRC 15558.</title>
        <authorList>
            <person name="Komaki H."/>
            <person name="Tamura T."/>
        </authorList>
    </citation>
    <scope>NUCLEOTIDE SEQUENCE</scope>
    <source>
        <strain evidence="3">NBRC 15558</strain>
    </source>
</reference>
<feature type="region of interest" description="Disordered" evidence="1">
    <location>
        <begin position="276"/>
        <end position="329"/>
    </location>
</feature>
<dbReference type="Proteomes" id="UP000655044">
    <property type="component" value="Unassembled WGS sequence"/>
</dbReference>
<dbReference type="InterPro" id="IPR051873">
    <property type="entry name" value="KNR4/SMI1_regulator"/>
</dbReference>
<dbReference type="PANTHER" id="PTHR47432">
    <property type="entry name" value="CELL WALL ASSEMBLY REGULATOR SMI1"/>
    <property type="match status" value="1"/>
</dbReference>